<dbReference type="AlphaFoldDB" id="A0A3B0R3Y1"/>
<dbReference type="PANTHER" id="PTHR36174">
    <property type="entry name" value="LIPID II:GLYCINE GLYCYLTRANSFERASE"/>
    <property type="match status" value="1"/>
</dbReference>
<dbReference type="InterPro" id="IPR038740">
    <property type="entry name" value="BioF2-like_GNAT_dom"/>
</dbReference>
<dbReference type="NCBIfam" id="TIGR03019">
    <property type="entry name" value="pepcterm_femAB"/>
    <property type="match status" value="1"/>
</dbReference>
<feature type="domain" description="BioF2-like acetyltransferase" evidence="1">
    <location>
        <begin position="153"/>
        <end position="285"/>
    </location>
</feature>
<protein>
    <recommendedName>
        <fullName evidence="1">BioF2-like acetyltransferase domain-containing protein</fullName>
    </recommendedName>
</protein>
<proteinExistence type="predicted"/>
<name>A0A3B0R3Y1_9ZZZZ</name>
<gene>
    <name evidence="2" type="ORF">MNBD_ALPHA02-273</name>
</gene>
<accession>A0A3B0R3Y1</accession>
<organism evidence="2">
    <name type="scientific">hydrothermal vent metagenome</name>
    <dbReference type="NCBI Taxonomy" id="652676"/>
    <lineage>
        <taxon>unclassified sequences</taxon>
        <taxon>metagenomes</taxon>
        <taxon>ecological metagenomes</taxon>
    </lineage>
</organism>
<reference evidence="2" key="1">
    <citation type="submission" date="2018-06" db="EMBL/GenBank/DDBJ databases">
        <authorList>
            <person name="Zhirakovskaya E."/>
        </authorList>
    </citation>
    <scope>NUCLEOTIDE SEQUENCE</scope>
</reference>
<evidence type="ECO:0000313" key="2">
    <source>
        <dbReference type="EMBL" id="VAV86901.1"/>
    </source>
</evidence>
<dbReference type="Pfam" id="PF13480">
    <property type="entry name" value="Acetyltransf_6"/>
    <property type="match status" value="1"/>
</dbReference>
<dbReference type="Gene3D" id="3.40.630.30">
    <property type="match status" value="1"/>
</dbReference>
<dbReference type="EMBL" id="UOED01000017">
    <property type="protein sequence ID" value="VAV86901.1"/>
    <property type="molecule type" value="Genomic_DNA"/>
</dbReference>
<dbReference type="InterPro" id="IPR017469">
    <property type="entry name" value="PEP-CTERM_FemAB-rel"/>
</dbReference>
<dbReference type="InterPro" id="IPR050644">
    <property type="entry name" value="PG_Glycine_Bridge_Synth"/>
</dbReference>
<dbReference type="PANTHER" id="PTHR36174:SF1">
    <property type="entry name" value="LIPID II:GLYCINE GLYCYLTRANSFERASE"/>
    <property type="match status" value="1"/>
</dbReference>
<dbReference type="InterPro" id="IPR016181">
    <property type="entry name" value="Acyl_CoA_acyltransferase"/>
</dbReference>
<sequence length="344" mass="39116">MKIGILDIFGDCRAWDEYVVAHPSATVYHMSAWGRAVAKSMGHKCYYIYVEDGGKICGLLPLIHVKSMLFGNALISVAFATNGGPVFDNRAVLDFLDEKCRDLMGELKLGSLECRNTASIHEDWPTKQDMYSTFRKNLSEDNEENMLAIPRKQRAMVRKGIKFGLKAVIDEQPDRLFAMYSQSVRNLGSPVFPKKLFYCLKQEYGKDCEILTIETDQGKPISSVMTFYFRDEVIPYYGGGTFEARGLAANDFMYWSLMERAVSERNCRIFDFGRSKNGTGAFSFKKNWGFEPESLNYEFMLKEGGEMPDINPLNPKYQLMIKVWKKLPMPVANFIGPLISKSLG</sequence>
<dbReference type="SUPFAM" id="SSF55729">
    <property type="entry name" value="Acyl-CoA N-acyltransferases (Nat)"/>
    <property type="match status" value="2"/>
</dbReference>
<evidence type="ECO:0000259" key="1">
    <source>
        <dbReference type="Pfam" id="PF13480"/>
    </source>
</evidence>